<dbReference type="InterPro" id="IPR009057">
    <property type="entry name" value="Homeodomain-like_sf"/>
</dbReference>
<reference evidence="4" key="2">
    <citation type="submission" date="2020-09" db="EMBL/GenBank/DDBJ databases">
        <authorList>
            <person name="Sun Q."/>
            <person name="Ohkuma M."/>
        </authorList>
    </citation>
    <scope>NUCLEOTIDE SEQUENCE</scope>
    <source>
        <strain evidence="4">JCM 3313</strain>
    </source>
</reference>
<dbReference type="InterPro" id="IPR041583">
    <property type="entry name" value="TetR_C_31"/>
</dbReference>
<dbReference type="PROSITE" id="PS50977">
    <property type="entry name" value="HTH_TETR_2"/>
    <property type="match status" value="1"/>
</dbReference>
<feature type="domain" description="HTH tetR-type" evidence="3">
    <location>
        <begin position="1"/>
        <end position="51"/>
    </location>
</feature>
<evidence type="ECO:0000256" key="2">
    <source>
        <dbReference type="PROSITE-ProRule" id="PRU00335"/>
    </source>
</evidence>
<reference evidence="4" key="1">
    <citation type="journal article" date="2014" name="Int. J. Syst. Evol. Microbiol.">
        <title>Complete genome sequence of Corynebacterium casei LMG S-19264T (=DSM 44701T), isolated from a smear-ripened cheese.</title>
        <authorList>
            <consortium name="US DOE Joint Genome Institute (JGI-PGF)"/>
            <person name="Walter F."/>
            <person name="Albersmeier A."/>
            <person name="Kalinowski J."/>
            <person name="Ruckert C."/>
        </authorList>
    </citation>
    <scope>NUCLEOTIDE SEQUENCE</scope>
    <source>
        <strain evidence="4">JCM 3313</strain>
    </source>
</reference>
<feature type="DNA-binding region" description="H-T-H motif" evidence="2">
    <location>
        <begin position="14"/>
        <end position="33"/>
    </location>
</feature>
<dbReference type="InterPro" id="IPR001647">
    <property type="entry name" value="HTH_TetR"/>
</dbReference>
<protein>
    <submittedName>
        <fullName evidence="4">TetR family transcriptional regulator</fullName>
    </submittedName>
</protein>
<dbReference type="Proteomes" id="UP000639606">
    <property type="component" value="Unassembled WGS sequence"/>
</dbReference>
<dbReference type="Gene3D" id="1.10.357.10">
    <property type="entry name" value="Tetracycline Repressor, domain 2"/>
    <property type="match status" value="1"/>
</dbReference>
<keyword evidence="1 2" id="KW-0238">DNA-binding</keyword>
<evidence type="ECO:0000313" key="4">
    <source>
        <dbReference type="EMBL" id="GGP80183.1"/>
    </source>
</evidence>
<dbReference type="EMBL" id="BMRG01000020">
    <property type="protein sequence ID" value="GGP80183.1"/>
    <property type="molecule type" value="Genomic_DNA"/>
</dbReference>
<gene>
    <name evidence="4" type="ORF">GCM10010185_62510</name>
</gene>
<proteinExistence type="predicted"/>
<name>A0A918AT10_9PSEU</name>
<keyword evidence="5" id="KW-1185">Reference proteome</keyword>
<comment type="caution">
    <text evidence="4">The sequence shown here is derived from an EMBL/GenBank/DDBJ whole genome shotgun (WGS) entry which is preliminary data.</text>
</comment>
<evidence type="ECO:0000313" key="5">
    <source>
        <dbReference type="Proteomes" id="UP000639606"/>
    </source>
</evidence>
<sequence length="159" mass="16941">MLRVVERDGVAGVGHRSVAREAGVPTTSTTYYFATLDDLLTAALLWAADELAADFHAACCAPGATPEAVARFLADALGPRRGRTVAEYELYLLAARRPELRPAARRWIDLFTAASSAPDPVAFRAFLAAVDGLLIQGLIADVPPTEQQLTPVVSVLMPP</sequence>
<dbReference type="SUPFAM" id="SSF46689">
    <property type="entry name" value="Homeodomain-like"/>
    <property type="match status" value="1"/>
</dbReference>
<accession>A0A918AT10</accession>
<evidence type="ECO:0000256" key="1">
    <source>
        <dbReference type="ARBA" id="ARBA00023125"/>
    </source>
</evidence>
<dbReference type="GO" id="GO:0003677">
    <property type="term" value="F:DNA binding"/>
    <property type="evidence" value="ECO:0007669"/>
    <property type="project" value="UniProtKB-UniRule"/>
</dbReference>
<dbReference type="AlphaFoldDB" id="A0A918AT10"/>
<evidence type="ECO:0000259" key="3">
    <source>
        <dbReference type="PROSITE" id="PS50977"/>
    </source>
</evidence>
<organism evidence="4 5">
    <name type="scientific">Saccharothrix coeruleofusca</name>
    <dbReference type="NCBI Taxonomy" id="33919"/>
    <lineage>
        <taxon>Bacteria</taxon>
        <taxon>Bacillati</taxon>
        <taxon>Actinomycetota</taxon>
        <taxon>Actinomycetes</taxon>
        <taxon>Pseudonocardiales</taxon>
        <taxon>Pseudonocardiaceae</taxon>
        <taxon>Saccharothrix</taxon>
    </lineage>
</organism>
<dbReference type="Pfam" id="PF17940">
    <property type="entry name" value="TetR_C_31"/>
    <property type="match status" value="1"/>
</dbReference>